<dbReference type="PROSITE" id="PS50157">
    <property type="entry name" value="ZINC_FINGER_C2H2_2"/>
    <property type="match status" value="1"/>
</dbReference>
<protein>
    <recommendedName>
        <fullName evidence="1">C2H2-type domain-containing protein</fullName>
    </recommendedName>
</protein>
<name>A0A0F9N3C8_9ZZZZ</name>
<dbReference type="PROSITE" id="PS00028">
    <property type="entry name" value="ZINC_FINGER_C2H2_1"/>
    <property type="match status" value="1"/>
</dbReference>
<dbReference type="Gene3D" id="3.30.160.60">
    <property type="entry name" value="Classic Zinc Finger"/>
    <property type="match status" value="1"/>
</dbReference>
<dbReference type="InterPro" id="IPR036236">
    <property type="entry name" value="Znf_C2H2_sf"/>
</dbReference>
<dbReference type="EMBL" id="LAZR01004029">
    <property type="protein sequence ID" value="KKN12474.1"/>
    <property type="molecule type" value="Genomic_DNA"/>
</dbReference>
<feature type="domain" description="C2H2-type" evidence="1">
    <location>
        <begin position="23"/>
        <end position="50"/>
    </location>
</feature>
<comment type="caution">
    <text evidence="2">The sequence shown here is derived from an EMBL/GenBank/DDBJ whole genome shotgun (WGS) entry which is preliminary data.</text>
</comment>
<evidence type="ECO:0000313" key="2">
    <source>
        <dbReference type="EMBL" id="KKN12474.1"/>
    </source>
</evidence>
<evidence type="ECO:0000259" key="1">
    <source>
        <dbReference type="PROSITE" id="PS50157"/>
    </source>
</evidence>
<reference evidence="2" key="1">
    <citation type="journal article" date="2015" name="Nature">
        <title>Complex archaea that bridge the gap between prokaryotes and eukaryotes.</title>
        <authorList>
            <person name="Spang A."/>
            <person name="Saw J.H."/>
            <person name="Jorgensen S.L."/>
            <person name="Zaremba-Niedzwiedzka K."/>
            <person name="Martijn J."/>
            <person name="Lind A.E."/>
            <person name="van Eijk R."/>
            <person name="Schleper C."/>
            <person name="Guy L."/>
            <person name="Ettema T.J."/>
        </authorList>
    </citation>
    <scope>NUCLEOTIDE SEQUENCE</scope>
</reference>
<dbReference type="InterPro" id="IPR013087">
    <property type="entry name" value="Znf_C2H2_type"/>
</dbReference>
<gene>
    <name evidence="2" type="ORF">LCGC14_1015980</name>
</gene>
<proteinExistence type="predicted"/>
<sequence>MNKTKLREGNELTDYDLRLDGWFYCKLCPKRFSTHEGIERHIAKHHAEKVWH</sequence>
<dbReference type="SUPFAM" id="SSF57667">
    <property type="entry name" value="beta-beta-alpha zinc fingers"/>
    <property type="match status" value="1"/>
</dbReference>
<dbReference type="AlphaFoldDB" id="A0A0F9N3C8"/>
<accession>A0A0F9N3C8</accession>
<dbReference type="Pfam" id="PF13894">
    <property type="entry name" value="zf-C2H2_4"/>
    <property type="match status" value="1"/>
</dbReference>
<organism evidence="2">
    <name type="scientific">marine sediment metagenome</name>
    <dbReference type="NCBI Taxonomy" id="412755"/>
    <lineage>
        <taxon>unclassified sequences</taxon>
        <taxon>metagenomes</taxon>
        <taxon>ecological metagenomes</taxon>
    </lineage>
</organism>